<proteinExistence type="predicted"/>
<dbReference type="EMBL" id="FMZQ01000007">
    <property type="protein sequence ID" value="SDC86555.1"/>
    <property type="molecule type" value="Genomic_DNA"/>
</dbReference>
<evidence type="ECO:0000313" key="1">
    <source>
        <dbReference type="EMBL" id="SDC86555.1"/>
    </source>
</evidence>
<dbReference type="RefSeq" id="WP_050412955.1">
    <property type="nucleotide sequence ID" value="NZ_FMZQ01000007.1"/>
</dbReference>
<reference evidence="2" key="1">
    <citation type="submission" date="2016-10" db="EMBL/GenBank/DDBJ databases">
        <authorList>
            <person name="Varghese N."/>
            <person name="Submissions S."/>
        </authorList>
    </citation>
    <scope>NUCLEOTIDE SEQUENCE [LARGE SCALE GENOMIC DNA]</scope>
    <source>
        <strain evidence="2">DSM 26382</strain>
    </source>
</reference>
<protein>
    <submittedName>
        <fullName evidence="1">Putative zinc-or iron-chelating domain-containing protein</fullName>
    </submittedName>
</protein>
<dbReference type="Pfam" id="PF03692">
    <property type="entry name" value="CxxCxxCC"/>
    <property type="match status" value="1"/>
</dbReference>
<dbReference type="InterPro" id="IPR005358">
    <property type="entry name" value="Puta_zinc/iron-chelating_dom"/>
</dbReference>
<keyword evidence="2" id="KW-1185">Reference proteome</keyword>
<name>A0A1G6Q4J7_9GAMM</name>
<gene>
    <name evidence="1" type="ORF">SAMN05216576_107221</name>
</gene>
<organism evidence="1 2">
    <name type="scientific">Ectopseudomonas chengduensis</name>
    <dbReference type="NCBI Taxonomy" id="489632"/>
    <lineage>
        <taxon>Bacteria</taxon>
        <taxon>Pseudomonadati</taxon>
        <taxon>Pseudomonadota</taxon>
        <taxon>Gammaproteobacteria</taxon>
        <taxon>Pseudomonadales</taxon>
        <taxon>Pseudomonadaceae</taxon>
        <taxon>Ectopseudomonas</taxon>
    </lineage>
</organism>
<evidence type="ECO:0000313" key="2">
    <source>
        <dbReference type="Proteomes" id="UP000199467"/>
    </source>
</evidence>
<dbReference type="Proteomes" id="UP000199467">
    <property type="component" value="Unassembled WGS sequence"/>
</dbReference>
<accession>A0A1G6Q4J7</accession>
<sequence length="203" mass="22563">MSGLALIPVAQIEALQDDVIVQGGRNKRAMFDAAPWLADLDQEVFSAAQQPGSQRAKYNRLKKLADRVSAAAEPHVACRKGCSECCNIAVVITSFEAELIGEVIRKKPLKVGVRHDDLSLREKYFGQPCTFLRNGMCSIYADRPLACRTHFNLSDTSLFCSTEIPPEDSRVPNLDFRAFWASYGIAFYDAPRADIREFFPGKG</sequence>
<dbReference type="AlphaFoldDB" id="A0A1G6Q4J7"/>